<dbReference type="EMBL" id="AUBJ02000001">
    <property type="protein sequence ID" value="MCP2333290.1"/>
    <property type="molecule type" value="Genomic_DNA"/>
</dbReference>
<reference evidence="2 3" key="1">
    <citation type="submission" date="2022-06" db="EMBL/GenBank/DDBJ databases">
        <title>Genomic Encyclopedia of Type Strains, Phase I: the one thousand microbial genomes (KMG-I) project.</title>
        <authorList>
            <person name="Kyrpides N."/>
        </authorList>
    </citation>
    <scope>NUCLEOTIDE SEQUENCE [LARGE SCALE GENOMIC DNA]</scope>
    <source>
        <strain evidence="2 3">DSM 43889</strain>
    </source>
</reference>
<protein>
    <submittedName>
        <fullName evidence="2">DNA-binding transcriptional regulator, PadR family</fullName>
    </submittedName>
</protein>
<dbReference type="Gene3D" id="1.10.10.10">
    <property type="entry name" value="Winged helix-like DNA-binding domain superfamily/Winged helix DNA-binding domain"/>
    <property type="match status" value="1"/>
</dbReference>
<dbReference type="GO" id="GO:0003677">
    <property type="term" value="F:DNA binding"/>
    <property type="evidence" value="ECO:0007669"/>
    <property type="project" value="UniProtKB-KW"/>
</dbReference>
<evidence type="ECO:0000313" key="2">
    <source>
        <dbReference type="EMBL" id="MCP2333290.1"/>
    </source>
</evidence>
<keyword evidence="2" id="KW-0238">DNA-binding</keyword>
<comment type="caution">
    <text evidence="2">The sequence shown here is derived from an EMBL/GenBank/DDBJ whole genome shotgun (WGS) entry which is preliminary data.</text>
</comment>
<proteinExistence type="predicted"/>
<dbReference type="PANTHER" id="PTHR43252:SF6">
    <property type="entry name" value="NEGATIVE TRANSCRIPTION REGULATOR PADR"/>
    <property type="match status" value="1"/>
</dbReference>
<dbReference type="InterPro" id="IPR036388">
    <property type="entry name" value="WH-like_DNA-bd_sf"/>
</dbReference>
<dbReference type="InterPro" id="IPR036390">
    <property type="entry name" value="WH_DNA-bd_sf"/>
</dbReference>
<sequence>MSTSQALLGLLDQGARHGDDLERAYDERFGRERELKFGQVHSTLSRSLRDGLVEVERTEPGSGPERERHTITEAGRRHVAEWLSTPERPTAHLRNVSYTELSLALLTGRDPVR</sequence>
<dbReference type="PANTHER" id="PTHR43252">
    <property type="entry name" value="TRANSCRIPTIONAL REGULATOR YQJI"/>
    <property type="match status" value="1"/>
</dbReference>
<gene>
    <name evidence="2" type="ORF">G443_003560</name>
</gene>
<dbReference type="InterPro" id="IPR005149">
    <property type="entry name" value="Tscrpt_reg_PadR_N"/>
</dbReference>
<dbReference type="Pfam" id="PF03551">
    <property type="entry name" value="PadR"/>
    <property type="match status" value="1"/>
</dbReference>
<name>A0ABT1JLA5_ACTCY</name>
<accession>A0ABT1JLA5</accession>
<evidence type="ECO:0000313" key="3">
    <source>
        <dbReference type="Proteomes" id="UP000791080"/>
    </source>
</evidence>
<dbReference type="SUPFAM" id="SSF46785">
    <property type="entry name" value="Winged helix' DNA-binding domain"/>
    <property type="match status" value="1"/>
</dbReference>
<evidence type="ECO:0000259" key="1">
    <source>
        <dbReference type="Pfam" id="PF03551"/>
    </source>
</evidence>
<keyword evidence="3" id="KW-1185">Reference proteome</keyword>
<organism evidence="2 3">
    <name type="scientific">Actinoalloteichus caeruleus DSM 43889</name>
    <dbReference type="NCBI Taxonomy" id="1120930"/>
    <lineage>
        <taxon>Bacteria</taxon>
        <taxon>Bacillati</taxon>
        <taxon>Actinomycetota</taxon>
        <taxon>Actinomycetes</taxon>
        <taxon>Pseudonocardiales</taxon>
        <taxon>Pseudonocardiaceae</taxon>
        <taxon>Actinoalloteichus</taxon>
        <taxon>Actinoalloteichus cyanogriseus</taxon>
    </lineage>
</organism>
<dbReference type="Proteomes" id="UP000791080">
    <property type="component" value="Unassembled WGS sequence"/>
</dbReference>
<feature type="domain" description="Transcription regulator PadR N-terminal" evidence="1">
    <location>
        <begin position="7"/>
        <end position="80"/>
    </location>
</feature>